<sequence length="258" mass="29269">MKWISSKKTGIILFIFIVFFNTNSFSTEKNGHTMDLSIQKILEKADKARGNRDGISWEVSILSSENKKKSKMAFNVSARGFDTLAESIAPAKDKGNKILMVNGNMWFYKPGLNKAVPISQRQKLIGNAAYGDIAATNYAEDYEATPMPDDIVNQEVCHVFLLKAKTKNATYDHIHYWISRDSGLGIKSIYFTVSGKKLKSAEMKYDNFVEIDGKSQPFISKIIIRDILIKQNMTTLLFENAQIKDIPNHIFNRNLLKK</sequence>
<dbReference type="AlphaFoldDB" id="A0A1W2CZ90"/>
<name>A0A1W2CZ90_9BACT</name>
<dbReference type="STRING" id="1121400.SAMN02746065_11466"/>
<accession>A0A1W2CZ90</accession>
<dbReference type="Proteomes" id="UP000192418">
    <property type="component" value="Unassembled WGS sequence"/>
</dbReference>
<proteinExistence type="predicted"/>
<evidence type="ECO:0000313" key="2">
    <source>
        <dbReference type="EMBL" id="SMC90162.1"/>
    </source>
</evidence>
<evidence type="ECO:0000313" key="3">
    <source>
        <dbReference type="Proteomes" id="UP000192418"/>
    </source>
</evidence>
<protein>
    <submittedName>
        <fullName evidence="2">Outer membrane lipoprotein-sorting protein</fullName>
    </submittedName>
</protein>
<keyword evidence="2" id="KW-0449">Lipoprotein</keyword>
<dbReference type="InterPro" id="IPR033399">
    <property type="entry name" value="TP_0789-like"/>
</dbReference>
<dbReference type="InterPro" id="IPR011220">
    <property type="entry name" value="UCP028205"/>
</dbReference>
<dbReference type="OrthoDB" id="357718at2"/>
<dbReference type="Gene3D" id="2.50.20.10">
    <property type="entry name" value="Lipoprotein localisation LolA/LolB/LppX"/>
    <property type="match status" value="1"/>
</dbReference>
<dbReference type="Pfam" id="PF17131">
    <property type="entry name" value="LolA_like"/>
    <property type="match status" value="1"/>
</dbReference>
<dbReference type="PIRSF" id="PIRSF028205">
    <property type="entry name" value="UCP028205"/>
    <property type="match status" value="1"/>
</dbReference>
<organism evidence="2 3">
    <name type="scientific">Desulfocicer vacuolatum DSM 3385</name>
    <dbReference type="NCBI Taxonomy" id="1121400"/>
    <lineage>
        <taxon>Bacteria</taxon>
        <taxon>Pseudomonadati</taxon>
        <taxon>Thermodesulfobacteriota</taxon>
        <taxon>Desulfobacteria</taxon>
        <taxon>Desulfobacterales</taxon>
        <taxon>Desulfobacteraceae</taxon>
        <taxon>Desulfocicer</taxon>
    </lineage>
</organism>
<evidence type="ECO:0000259" key="1">
    <source>
        <dbReference type="Pfam" id="PF17131"/>
    </source>
</evidence>
<keyword evidence="3" id="KW-1185">Reference proteome</keyword>
<gene>
    <name evidence="2" type="ORF">SAMN02746065_11466</name>
</gene>
<feature type="domain" description="Uncharacterized protein TP-0789" evidence="1">
    <location>
        <begin position="83"/>
        <end position="258"/>
    </location>
</feature>
<dbReference type="RefSeq" id="WP_084069934.1">
    <property type="nucleotide sequence ID" value="NZ_FWXY01000014.1"/>
</dbReference>
<dbReference type="CDD" id="cd16329">
    <property type="entry name" value="LolA_like"/>
    <property type="match status" value="1"/>
</dbReference>
<dbReference type="EMBL" id="FWXY01000014">
    <property type="protein sequence ID" value="SMC90162.1"/>
    <property type="molecule type" value="Genomic_DNA"/>
</dbReference>
<reference evidence="2 3" key="1">
    <citation type="submission" date="2017-04" db="EMBL/GenBank/DDBJ databases">
        <authorList>
            <person name="Afonso C.L."/>
            <person name="Miller P.J."/>
            <person name="Scott M.A."/>
            <person name="Spackman E."/>
            <person name="Goraichik I."/>
            <person name="Dimitrov K.M."/>
            <person name="Suarez D.L."/>
            <person name="Swayne D.E."/>
        </authorList>
    </citation>
    <scope>NUCLEOTIDE SEQUENCE [LARGE SCALE GENOMIC DNA]</scope>
    <source>
        <strain evidence="2 3">DSM 3385</strain>
    </source>
</reference>